<dbReference type="InterPro" id="IPR050590">
    <property type="entry name" value="Exosome_comp_Rrp42_subfam"/>
</dbReference>
<sequence>MSITPSNQNVVPSIKRESIISILEHGNRTDGRRLTDYRNIEVNLGYAKKADGSCLLRLGDTLVLAGVKLETEEPFQDTPNQGNLVINVELLPLAYETFEPGPPDENAIELARVVDRSLRDSKAVDLSKLVLVPGKQIWTAWVDIYILNYGGNVLDASTLASICALYNTKLPSVVQSDNNALIDKENKTSAFPLNYPVVTVTVAKIGKFLIVDPNLEEESIAEAKLSISYTPDFRVVGIQKSGSGTFSMQEIEAAENLAHSSAEKLFGELKSLLGIEFGEIRNG</sequence>
<evidence type="ECO:0000256" key="2">
    <source>
        <dbReference type="ARBA" id="ARBA00022490"/>
    </source>
</evidence>
<evidence type="ECO:0000259" key="5">
    <source>
        <dbReference type="Pfam" id="PF01138"/>
    </source>
</evidence>
<comment type="subunit">
    <text evidence="4">Component of the archaeal exosome complex. Forms a hexameric ring-like arrangement composed of 3 Rrp41-Rrp42 heterodimers. The hexameric ring associates with a trimer of Rrp4 and/or Csl4 subunits.</text>
</comment>
<dbReference type="InterPro" id="IPR020568">
    <property type="entry name" value="Ribosomal_Su5_D2-typ_SF"/>
</dbReference>
<protein>
    <recommendedName>
        <fullName evidence="4">Exosome complex component Rrp42</fullName>
    </recommendedName>
</protein>
<evidence type="ECO:0000313" key="7">
    <source>
        <dbReference type="EMBL" id="MUN28573.1"/>
    </source>
</evidence>
<dbReference type="HAMAP" id="MF_00622">
    <property type="entry name" value="Exosome_Rrp42"/>
    <property type="match status" value="1"/>
</dbReference>
<comment type="caution">
    <text evidence="7">The sequence shown here is derived from an EMBL/GenBank/DDBJ whole genome shotgun (WGS) entry which is preliminary data.</text>
</comment>
<dbReference type="Pfam" id="PF03725">
    <property type="entry name" value="RNase_PH_C"/>
    <property type="match status" value="1"/>
</dbReference>
<proteinExistence type="inferred from homology"/>
<evidence type="ECO:0000256" key="1">
    <source>
        <dbReference type="ARBA" id="ARBA00004496"/>
    </source>
</evidence>
<dbReference type="InterPro" id="IPR001247">
    <property type="entry name" value="ExoRNase_PH_dom1"/>
</dbReference>
<dbReference type="GO" id="GO:0000177">
    <property type="term" value="C:cytoplasmic exosome (RNase complex)"/>
    <property type="evidence" value="ECO:0007669"/>
    <property type="project" value="TreeGrafter"/>
</dbReference>
<evidence type="ECO:0000256" key="3">
    <source>
        <dbReference type="ARBA" id="ARBA00022835"/>
    </source>
</evidence>
<dbReference type="Proteomes" id="UP000470772">
    <property type="component" value="Unassembled WGS sequence"/>
</dbReference>
<dbReference type="EMBL" id="WGGD01000005">
    <property type="protein sequence ID" value="MUN28573.1"/>
    <property type="molecule type" value="Genomic_DNA"/>
</dbReference>
<dbReference type="InterPro" id="IPR020869">
    <property type="entry name" value="Rrp42_archaea"/>
</dbReference>
<dbReference type="InterPro" id="IPR015847">
    <property type="entry name" value="ExoRNase_PH_dom2"/>
</dbReference>
<dbReference type="SUPFAM" id="SSF55666">
    <property type="entry name" value="Ribonuclease PH domain 2-like"/>
    <property type="match status" value="1"/>
</dbReference>
<dbReference type="AlphaFoldDB" id="A0A6A9QRZ6"/>
<dbReference type="PANTHER" id="PTHR11097">
    <property type="entry name" value="EXOSOME COMPLEX EXONUCLEASE RIBOSOMAL RNA PROCESSING PROTEIN"/>
    <property type="match status" value="1"/>
</dbReference>
<dbReference type="InterPro" id="IPR036345">
    <property type="entry name" value="ExoRNase_PH_dom2_sf"/>
</dbReference>
<dbReference type="CDD" id="cd11365">
    <property type="entry name" value="RNase_PH_archRRP42"/>
    <property type="match status" value="1"/>
</dbReference>
<feature type="domain" description="Exoribonuclease phosphorolytic" evidence="6">
    <location>
        <begin position="196"/>
        <end position="260"/>
    </location>
</feature>
<dbReference type="RefSeq" id="WP_156016316.1">
    <property type="nucleotide sequence ID" value="NZ_WGGD01000005.1"/>
</dbReference>
<comment type="similarity">
    <text evidence="4">Belongs to the RNase PH family. Rrp42 subfamily.</text>
</comment>
<dbReference type="FunFam" id="3.30.230.70:FF:000017">
    <property type="entry name" value="Exosome complex component Rrp42"/>
    <property type="match status" value="1"/>
</dbReference>
<keyword evidence="3 4" id="KW-0271">Exosome</keyword>
<dbReference type="PANTHER" id="PTHR11097:SF8">
    <property type="entry name" value="EXOSOME COMPLEX COMPONENT RRP42"/>
    <property type="match status" value="1"/>
</dbReference>
<dbReference type="Gene3D" id="3.30.230.70">
    <property type="entry name" value="GHMP Kinase, N-terminal domain"/>
    <property type="match status" value="1"/>
</dbReference>
<accession>A0A6A9QRZ6</accession>
<organism evidence="7 8">
    <name type="scientific">Sulfuracidifex metallicus DSM 6482 = JCM 9184</name>
    <dbReference type="NCBI Taxonomy" id="523847"/>
    <lineage>
        <taxon>Archaea</taxon>
        <taxon>Thermoproteota</taxon>
        <taxon>Thermoprotei</taxon>
        <taxon>Sulfolobales</taxon>
        <taxon>Sulfolobaceae</taxon>
        <taxon>Sulfuracidifex</taxon>
    </lineage>
</organism>
<evidence type="ECO:0000256" key="4">
    <source>
        <dbReference type="HAMAP-Rule" id="MF_00622"/>
    </source>
</evidence>
<dbReference type="InterPro" id="IPR027408">
    <property type="entry name" value="PNPase/RNase_PH_dom_sf"/>
</dbReference>
<dbReference type="GO" id="GO:0016075">
    <property type="term" value="P:rRNA catabolic process"/>
    <property type="evidence" value="ECO:0007669"/>
    <property type="project" value="TreeGrafter"/>
</dbReference>
<dbReference type="NCBIfam" id="NF003282">
    <property type="entry name" value="PRK04282.1-1"/>
    <property type="match status" value="1"/>
</dbReference>
<comment type="subcellular location">
    <subcellularLocation>
        <location evidence="1 4">Cytoplasm</location>
    </subcellularLocation>
</comment>
<name>A0A6A9QRZ6_SULME</name>
<keyword evidence="8" id="KW-1185">Reference proteome</keyword>
<comment type="function">
    <text evidence="4">Non-catalytic component of the exosome, which is a complex involved in RNA degradation. Contributes to the structuring of the Rrp41 active site.</text>
</comment>
<keyword evidence="2 4" id="KW-0963">Cytoplasm</keyword>
<dbReference type="GO" id="GO:0035925">
    <property type="term" value="F:mRNA 3'-UTR AU-rich region binding"/>
    <property type="evidence" value="ECO:0007669"/>
    <property type="project" value="TreeGrafter"/>
</dbReference>
<feature type="domain" description="Exoribonuclease phosphorolytic" evidence="5">
    <location>
        <begin position="37"/>
        <end position="171"/>
    </location>
</feature>
<dbReference type="SUPFAM" id="SSF54211">
    <property type="entry name" value="Ribosomal protein S5 domain 2-like"/>
    <property type="match status" value="1"/>
</dbReference>
<gene>
    <name evidence="4" type="primary">rrp42</name>
    <name evidence="7" type="ORF">GC250_03710</name>
</gene>
<evidence type="ECO:0000259" key="6">
    <source>
        <dbReference type="Pfam" id="PF03725"/>
    </source>
</evidence>
<evidence type="ECO:0000313" key="8">
    <source>
        <dbReference type="Proteomes" id="UP000470772"/>
    </source>
</evidence>
<reference evidence="7 8" key="1">
    <citation type="submission" date="2019-10" db="EMBL/GenBank/DDBJ databases">
        <title>Sequencing and Assembly of Multiple Reported Metal-Biooxidizing Members of the Extremely Thermoacidophilic Archaeal Family Sulfolobaceae.</title>
        <authorList>
            <person name="Counts J.A."/>
            <person name="Kelly R.M."/>
        </authorList>
    </citation>
    <scope>NUCLEOTIDE SEQUENCE [LARGE SCALE GENOMIC DNA]</scope>
    <source>
        <strain evidence="7 8">DSM 6482</strain>
    </source>
</reference>
<dbReference type="Pfam" id="PF01138">
    <property type="entry name" value="RNase_PH"/>
    <property type="match status" value="1"/>
</dbReference>